<accession>A0A3G2S001</accession>
<dbReference type="GO" id="GO:1990904">
    <property type="term" value="C:ribonucleoprotein complex"/>
    <property type="evidence" value="ECO:0007669"/>
    <property type="project" value="UniProtKB-KW"/>
</dbReference>
<dbReference type="InterPro" id="IPR022803">
    <property type="entry name" value="Ribosomal_uL5_dom_sf"/>
</dbReference>
<dbReference type="AlphaFoldDB" id="A0A3G2S001"/>
<feature type="domain" description="Large ribosomal subunit protein uL5 N-terminal" evidence="5">
    <location>
        <begin position="93"/>
        <end position="141"/>
    </location>
</feature>
<gene>
    <name evidence="7" type="primary">rpl-11</name>
    <name evidence="7" type="ORF">DNF11_0334</name>
</gene>
<dbReference type="InterPro" id="IPR031310">
    <property type="entry name" value="Ribosomal_uL5_N"/>
</dbReference>
<dbReference type="GO" id="GO:0006412">
    <property type="term" value="P:translation"/>
    <property type="evidence" value="ECO:0007669"/>
    <property type="project" value="InterPro"/>
</dbReference>
<keyword evidence="8" id="KW-1185">Reference proteome</keyword>
<dbReference type="InterPro" id="IPR057266">
    <property type="entry name" value="Ribosomal_uL5_euk/arc-type"/>
</dbReference>
<dbReference type="PANTHER" id="PTHR11994">
    <property type="entry name" value="60S RIBOSOMAL PROTEIN L11-RELATED"/>
    <property type="match status" value="1"/>
</dbReference>
<sequence>MAKLSCARCLRTSTVRNRWCWCLPLCGEAHVHGANVGLQTRACDFQPYGWWKLMHHTCPIMYDLLIYPKLYIVTCTYHHMTCTVREREHSFELKVDKLVINISVGESGDRLTRATKVLEQLTGQTPVTSKARYTLRGFGIRRNEKIACHVTVRGAKAEEILERGLKVKEYELQKRNFSETGNFGFGITEHIDMGIKYDPGIGIFGMDFYVCMTRPGARVARRKQRVARVGASHRVRRDETAAWFKQRFDGIILQ</sequence>
<evidence type="ECO:0000256" key="4">
    <source>
        <dbReference type="ARBA" id="ARBA00023274"/>
    </source>
</evidence>
<dbReference type="EMBL" id="CP033148">
    <property type="protein sequence ID" value="AYO41284.1"/>
    <property type="molecule type" value="Genomic_DNA"/>
</dbReference>
<dbReference type="InterPro" id="IPR031309">
    <property type="entry name" value="Ribosomal_uL5_C"/>
</dbReference>
<feature type="domain" description="Large ribosomal subunit protein uL5 C-terminal" evidence="6">
    <location>
        <begin position="145"/>
        <end position="221"/>
    </location>
</feature>
<evidence type="ECO:0000256" key="3">
    <source>
        <dbReference type="ARBA" id="ARBA00022980"/>
    </source>
</evidence>
<keyword evidence="4" id="KW-0687">Ribonucleoprotein</keyword>
<dbReference type="NCBIfam" id="NF003258">
    <property type="entry name" value="PRK04219.1"/>
    <property type="match status" value="1"/>
</dbReference>
<dbReference type="GO" id="GO:0003735">
    <property type="term" value="F:structural constituent of ribosome"/>
    <property type="evidence" value="ECO:0007669"/>
    <property type="project" value="InterPro"/>
</dbReference>
<dbReference type="OrthoDB" id="1734943at2759"/>
<organism evidence="7 8">
    <name type="scientific">Malassezia restricta (strain ATCC 96810 / NBRC 103918 / CBS 7877)</name>
    <name type="common">Seborrheic dermatitis infection agent</name>
    <dbReference type="NCBI Taxonomy" id="425264"/>
    <lineage>
        <taxon>Eukaryota</taxon>
        <taxon>Fungi</taxon>
        <taxon>Dikarya</taxon>
        <taxon>Basidiomycota</taxon>
        <taxon>Ustilaginomycotina</taxon>
        <taxon>Malasseziomycetes</taxon>
        <taxon>Malasseziales</taxon>
        <taxon>Malasseziaceae</taxon>
        <taxon>Malassezia</taxon>
    </lineage>
</organism>
<dbReference type="Proteomes" id="UP000269793">
    <property type="component" value="Chromosome I"/>
</dbReference>
<dbReference type="InterPro" id="IPR020929">
    <property type="entry name" value="Ribosomal_uL5_CS"/>
</dbReference>
<dbReference type="GO" id="GO:0005840">
    <property type="term" value="C:ribosome"/>
    <property type="evidence" value="ECO:0007669"/>
    <property type="project" value="UniProtKB-KW"/>
</dbReference>
<dbReference type="InterPro" id="IPR002132">
    <property type="entry name" value="Ribosomal_uL5"/>
</dbReference>
<dbReference type="Pfam" id="PF00281">
    <property type="entry name" value="Ribosomal_L5"/>
    <property type="match status" value="1"/>
</dbReference>
<evidence type="ECO:0000256" key="2">
    <source>
        <dbReference type="ARBA" id="ARBA00008553"/>
    </source>
</evidence>
<proteinExistence type="inferred from homology"/>
<dbReference type="PROSITE" id="PS00358">
    <property type="entry name" value="RIBOSOMAL_L5"/>
    <property type="match status" value="1"/>
</dbReference>
<comment type="function">
    <text evidence="1">Component of the ribosome, a large ribonucleoprotein complex responsible for the synthesis of proteins in the cell. The small ribosomal subunit (SSU) binds messenger RNAs (mRNAs) and translates the encoded message by selecting cognate aminoacyl-transfer RNA (tRNA) molecules. The large subunit (LSU) contains the ribosomal catalytic site termed the peptidyl transferase center (PTC), which catalyzes the formation of peptide bonds, thereby polymerizing the amino acids delivered by tRNAs into a polypeptide chain. The nascent polypeptides leave the ribosome through a tunnel in the LSU and interact with protein factors that function in enzymatic processing, targeting, and the membrane insertion of nascent chains at the exit of the ribosomal tunnel.</text>
</comment>
<evidence type="ECO:0000313" key="7">
    <source>
        <dbReference type="EMBL" id="AYO41284.1"/>
    </source>
</evidence>
<evidence type="ECO:0000259" key="5">
    <source>
        <dbReference type="Pfam" id="PF00281"/>
    </source>
</evidence>
<dbReference type="Gene3D" id="3.30.1440.10">
    <property type="match status" value="1"/>
</dbReference>
<dbReference type="STRING" id="425264.A0A3G2S001"/>
<name>A0A3G2S001_MALR7</name>
<protein>
    <submittedName>
        <fullName evidence="7">60S ribosomal protein L11</fullName>
    </submittedName>
</protein>
<evidence type="ECO:0000313" key="8">
    <source>
        <dbReference type="Proteomes" id="UP000269793"/>
    </source>
</evidence>
<evidence type="ECO:0000256" key="1">
    <source>
        <dbReference type="ARBA" id="ARBA00004021"/>
    </source>
</evidence>
<dbReference type="SUPFAM" id="SSF55282">
    <property type="entry name" value="RL5-like"/>
    <property type="match status" value="1"/>
</dbReference>
<dbReference type="Pfam" id="PF00673">
    <property type="entry name" value="Ribosomal_L5_C"/>
    <property type="match status" value="1"/>
</dbReference>
<dbReference type="FunFam" id="3.30.1440.10:FF:000002">
    <property type="entry name" value="60S ribosomal protein L11"/>
    <property type="match status" value="1"/>
</dbReference>
<comment type="similarity">
    <text evidence="2">Belongs to the universal ribosomal protein uL5 family.</text>
</comment>
<reference evidence="7 8" key="1">
    <citation type="submission" date="2018-10" db="EMBL/GenBank/DDBJ databases">
        <title>Complete genome sequence of Malassezia restricta CBS 7877.</title>
        <authorList>
            <person name="Morand S.C."/>
            <person name="Bertignac M."/>
            <person name="Iltis A."/>
            <person name="Kolder I."/>
            <person name="Pirovano W."/>
            <person name="Jourdain R."/>
            <person name="Clavaud C."/>
        </authorList>
    </citation>
    <scope>NUCLEOTIDE SEQUENCE [LARGE SCALE GENOMIC DNA]</scope>
    <source>
        <strain evidence="7 8">CBS 7877</strain>
    </source>
</reference>
<evidence type="ECO:0000259" key="6">
    <source>
        <dbReference type="Pfam" id="PF00673"/>
    </source>
</evidence>
<keyword evidence="3 7" id="KW-0689">Ribosomal protein</keyword>
<dbReference type="VEuPathDB" id="FungiDB:DNF11_0334"/>